<keyword evidence="1" id="KW-0812">Transmembrane</keyword>
<keyword evidence="1" id="KW-1133">Transmembrane helix</keyword>
<evidence type="ECO:0000256" key="1">
    <source>
        <dbReference type="SAM" id="Phobius"/>
    </source>
</evidence>
<keyword evidence="1" id="KW-0472">Membrane</keyword>
<evidence type="ECO:0000313" key="2">
    <source>
        <dbReference type="EMBL" id="KAL1549576.1"/>
    </source>
</evidence>
<name>A0ABD1GZI9_SALDI</name>
<evidence type="ECO:0000313" key="3">
    <source>
        <dbReference type="Proteomes" id="UP001567538"/>
    </source>
</evidence>
<accession>A0ABD1GZI9</accession>
<proteinExistence type="predicted"/>
<reference evidence="2 3" key="1">
    <citation type="submission" date="2024-06" db="EMBL/GenBank/DDBJ databases">
        <title>A chromosome level genome sequence of Diviner's sage (Salvia divinorum).</title>
        <authorList>
            <person name="Ford S.A."/>
            <person name="Ro D.-K."/>
            <person name="Ness R.W."/>
            <person name="Phillips M.A."/>
        </authorList>
    </citation>
    <scope>NUCLEOTIDE SEQUENCE [LARGE SCALE GENOMIC DNA]</scope>
    <source>
        <strain evidence="2">SAF-2024a</strain>
        <tissue evidence="2">Leaf</tissue>
    </source>
</reference>
<protein>
    <recommendedName>
        <fullName evidence="4">Secreted protein</fullName>
    </recommendedName>
</protein>
<organism evidence="2 3">
    <name type="scientific">Salvia divinorum</name>
    <name type="common">Maria pastora</name>
    <name type="synonym">Diviner's sage</name>
    <dbReference type="NCBI Taxonomy" id="28513"/>
    <lineage>
        <taxon>Eukaryota</taxon>
        <taxon>Viridiplantae</taxon>
        <taxon>Streptophyta</taxon>
        <taxon>Embryophyta</taxon>
        <taxon>Tracheophyta</taxon>
        <taxon>Spermatophyta</taxon>
        <taxon>Magnoliopsida</taxon>
        <taxon>eudicotyledons</taxon>
        <taxon>Gunneridae</taxon>
        <taxon>Pentapetalae</taxon>
        <taxon>asterids</taxon>
        <taxon>lamiids</taxon>
        <taxon>Lamiales</taxon>
        <taxon>Lamiaceae</taxon>
        <taxon>Nepetoideae</taxon>
        <taxon>Mentheae</taxon>
        <taxon>Salviinae</taxon>
        <taxon>Salvia</taxon>
        <taxon>Salvia subgen. Calosphace</taxon>
    </lineage>
</organism>
<evidence type="ECO:0008006" key="4">
    <source>
        <dbReference type="Google" id="ProtNLM"/>
    </source>
</evidence>
<dbReference type="Proteomes" id="UP001567538">
    <property type="component" value="Unassembled WGS sequence"/>
</dbReference>
<dbReference type="EMBL" id="JBEAFC010000007">
    <property type="protein sequence ID" value="KAL1549576.1"/>
    <property type="molecule type" value="Genomic_DNA"/>
</dbReference>
<gene>
    <name evidence="2" type="ORF">AAHA92_17665</name>
</gene>
<feature type="transmembrane region" description="Helical" evidence="1">
    <location>
        <begin position="12"/>
        <end position="34"/>
    </location>
</feature>
<sequence length="84" mass="9726">MWRCLAVLGRRLPFLAVGLVTLVLLVFLLFERWCSLSWRRRRRRCSEVPIARNRSRLLGRRFAAPKLLVVYAAAEFSAVPLTSP</sequence>
<keyword evidence="3" id="KW-1185">Reference proteome</keyword>
<dbReference type="AlphaFoldDB" id="A0ABD1GZI9"/>
<comment type="caution">
    <text evidence="2">The sequence shown here is derived from an EMBL/GenBank/DDBJ whole genome shotgun (WGS) entry which is preliminary data.</text>
</comment>